<dbReference type="Gene3D" id="3.40.50.1820">
    <property type="entry name" value="alpha/beta hydrolase"/>
    <property type="match status" value="1"/>
</dbReference>
<evidence type="ECO:0000256" key="2">
    <source>
        <dbReference type="ARBA" id="ARBA00022487"/>
    </source>
</evidence>
<dbReference type="Pfam" id="PF00561">
    <property type="entry name" value="Abhydrolase_1"/>
    <property type="match status" value="1"/>
</dbReference>
<dbReference type="GO" id="GO:0047372">
    <property type="term" value="F:monoacylglycerol lipase activity"/>
    <property type="evidence" value="ECO:0007669"/>
    <property type="project" value="TreeGrafter"/>
</dbReference>
<keyword evidence="7" id="KW-1185">Reference proteome</keyword>
<accession>A0A5S5CDY6</accession>
<evidence type="ECO:0000313" key="7">
    <source>
        <dbReference type="Proteomes" id="UP000324376"/>
    </source>
</evidence>
<dbReference type="SUPFAM" id="SSF53474">
    <property type="entry name" value="alpha/beta-Hydrolases"/>
    <property type="match status" value="1"/>
</dbReference>
<dbReference type="PIRSF" id="PIRSF005211">
    <property type="entry name" value="Ab_hydro_YheT"/>
    <property type="match status" value="1"/>
</dbReference>
<dbReference type="PROSITE" id="PS01133">
    <property type="entry name" value="UPF0017"/>
    <property type="match status" value="1"/>
</dbReference>
<dbReference type="GO" id="GO:0034338">
    <property type="term" value="F:short-chain carboxylesterase activity"/>
    <property type="evidence" value="ECO:0007669"/>
    <property type="project" value="TreeGrafter"/>
</dbReference>
<protein>
    <recommendedName>
        <fullName evidence="5">AB hydrolase-1 domain-containing protein</fullName>
    </recommendedName>
</protein>
<reference evidence="6 7" key="1">
    <citation type="submission" date="2019-07" db="EMBL/GenBank/DDBJ databases">
        <title>Genomic Encyclopedia of Archaeal and Bacterial Type Strains, Phase II (KMG-II): from individual species to whole genera.</title>
        <authorList>
            <person name="Goeker M."/>
        </authorList>
    </citation>
    <scope>NUCLEOTIDE SEQUENCE [LARGE SCALE GENOMIC DNA]</scope>
    <source>
        <strain evidence="6 7">DSM 17527</strain>
    </source>
</reference>
<organism evidence="6 7">
    <name type="scientific">Aquimarina intermedia</name>
    <dbReference type="NCBI Taxonomy" id="350814"/>
    <lineage>
        <taxon>Bacteria</taxon>
        <taxon>Pseudomonadati</taxon>
        <taxon>Bacteroidota</taxon>
        <taxon>Flavobacteriia</taxon>
        <taxon>Flavobacteriales</taxon>
        <taxon>Flavobacteriaceae</taxon>
        <taxon>Aquimarina</taxon>
    </lineage>
</organism>
<dbReference type="InterPro" id="IPR029058">
    <property type="entry name" value="AB_hydrolase_fold"/>
</dbReference>
<proteinExistence type="inferred from homology"/>
<dbReference type="InterPro" id="IPR000952">
    <property type="entry name" value="AB_hydrolase_4_CS"/>
</dbReference>
<name>A0A5S5CDY6_9FLAO</name>
<dbReference type="InterPro" id="IPR012020">
    <property type="entry name" value="ABHD4"/>
</dbReference>
<keyword evidence="3" id="KW-0378">Hydrolase</keyword>
<evidence type="ECO:0000256" key="1">
    <source>
        <dbReference type="ARBA" id="ARBA00010884"/>
    </source>
</evidence>
<gene>
    <name evidence="6" type="ORF">BD809_102441</name>
</gene>
<dbReference type="PANTHER" id="PTHR10794:SF94">
    <property type="entry name" value="ESTERASE YHET-RELATED"/>
    <property type="match status" value="1"/>
</dbReference>
<feature type="active site" description="Charge relay system" evidence="4">
    <location>
        <position position="297"/>
    </location>
</feature>
<dbReference type="InterPro" id="IPR000073">
    <property type="entry name" value="AB_hydrolase_1"/>
</dbReference>
<feature type="active site" description="Charge relay system" evidence="4">
    <location>
        <position position="268"/>
    </location>
</feature>
<dbReference type="RefSeq" id="WP_148781817.1">
    <property type="nucleotide sequence ID" value="NZ_VNHU01000002.1"/>
</dbReference>
<comment type="caution">
    <text evidence="6">The sequence shown here is derived from an EMBL/GenBank/DDBJ whole genome shotgun (WGS) entry which is preliminary data.</text>
</comment>
<sequence length="321" mass="36329">MPILTATYQPPIVMRNAHVATIYPNLFRHVNHLTQQRERLELNDGDFIDLDWSYASSYATNHLVIILHGLEGNAQRPYIKGLAKHLTSKDLDVVAVNLRNCSEQPNRIYASYHAGASEDLGHVIQHLSTKYAYDKISICGFSLGGNIVLKYLGETQDIPAAIVSAVAVSVPCDLYDSLRQIEKPANFIYRNRFVRHLKSKLFQRAGDFPDDISNEAIKACQSLLDIDDLYTSKAHGYKNAKEYYLKCSSKNFLSQIRIPTLLLNAKNDSFLGAACYPIAAAETNTSLFLEMPEYGGHVGFYDKKNLYYHERRAYEFISQFS</sequence>
<feature type="active site" description="Charge relay system" evidence="4">
    <location>
        <position position="142"/>
    </location>
</feature>
<dbReference type="AlphaFoldDB" id="A0A5S5CDY6"/>
<dbReference type="InterPro" id="IPR050960">
    <property type="entry name" value="AB_hydrolase_4_sf"/>
</dbReference>
<feature type="domain" description="AB hydrolase-1" evidence="5">
    <location>
        <begin position="63"/>
        <end position="303"/>
    </location>
</feature>
<evidence type="ECO:0000313" key="6">
    <source>
        <dbReference type="EMBL" id="TYP76223.1"/>
    </source>
</evidence>
<evidence type="ECO:0000256" key="3">
    <source>
        <dbReference type="ARBA" id="ARBA00022801"/>
    </source>
</evidence>
<keyword evidence="2" id="KW-0719">Serine esterase</keyword>
<dbReference type="OrthoDB" id="332676at2"/>
<dbReference type="PANTHER" id="PTHR10794">
    <property type="entry name" value="ABHYDROLASE DOMAIN-CONTAINING PROTEIN"/>
    <property type="match status" value="1"/>
</dbReference>
<dbReference type="EMBL" id="VNHU01000002">
    <property type="protein sequence ID" value="TYP76223.1"/>
    <property type="molecule type" value="Genomic_DNA"/>
</dbReference>
<comment type="similarity">
    <text evidence="1">Belongs to the AB hydrolase superfamily. AB hydrolase 4 family.</text>
</comment>
<dbReference type="Proteomes" id="UP000324376">
    <property type="component" value="Unassembled WGS sequence"/>
</dbReference>
<evidence type="ECO:0000256" key="4">
    <source>
        <dbReference type="PIRSR" id="PIRSR005211-1"/>
    </source>
</evidence>
<evidence type="ECO:0000259" key="5">
    <source>
        <dbReference type="Pfam" id="PF00561"/>
    </source>
</evidence>